<feature type="transmembrane region" description="Helical" evidence="1">
    <location>
        <begin position="65"/>
        <end position="86"/>
    </location>
</feature>
<feature type="transmembrane region" description="Helical" evidence="1">
    <location>
        <begin position="122"/>
        <end position="142"/>
    </location>
</feature>
<keyword evidence="1" id="KW-1133">Transmembrane helix</keyword>
<gene>
    <name evidence="2" type="ordered locus">TP04_0657</name>
</gene>
<dbReference type="Proteomes" id="UP000001949">
    <property type="component" value="Unassembled WGS sequence"/>
</dbReference>
<name>Q4N1S2_THEPA</name>
<accession>Q4N1S2</accession>
<sequence>MGLKHKEIHRHFQFLSENPFTYEFIAGFLAFAMYIPEQVVSVSSRHLAVAFNIPKETTGIYFSKLFSLRALVLLLGSLAVYIFKWFISDDNIFFTLLFYTLLIVSRVIILVLLYFCKNLALGFYNIFILESLFLGLFQLTFFTLTPEYVSLLSLCFKISKISVFLIQLSMDFTTYNSPFLMVKIHFFIIFVISFFSIFMWFFYSIDNSYKYTVNGSKSKVIEIVSNDGNLGPEPGFFRQLRNSISPFLMCLISIMLKNTISPGILPYALLDRDKCHKINMAIIPMGLLGAFAIHFLKVKVKSINEKWTWRWHLMWIFIIPCVVIFIITFAALHSDGALSNAIINSQKSVLWMAVFFFFCFAFVESLGYLGVVSNVKHNGKVYGNGLKVVSTNQFSGYVTGFLFYKISVGYNVTRSFATIPPEVTGSFIRFLYWIRESLHGAFSDFIKDFQMNIKEYI</sequence>
<feature type="transmembrane region" description="Helical" evidence="1">
    <location>
        <begin position="281"/>
        <end position="300"/>
    </location>
</feature>
<proteinExistence type="predicted"/>
<evidence type="ECO:0000256" key="1">
    <source>
        <dbReference type="SAM" id="Phobius"/>
    </source>
</evidence>
<feature type="transmembrane region" description="Helical" evidence="1">
    <location>
        <begin position="92"/>
        <end position="115"/>
    </location>
</feature>
<keyword evidence="1" id="KW-0472">Membrane</keyword>
<evidence type="ECO:0000313" key="3">
    <source>
        <dbReference type="Proteomes" id="UP000001949"/>
    </source>
</evidence>
<keyword evidence="1" id="KW-0812">Transmembrane</keyword>
<reference evidence="2 3" key="1">
    <citation type="journal article" date="2005" name="Science">
        <title>Genome sequence of Theileria parva, a bovine pathogen that transforms lymphocytes.</title>
        <authorList>
            <person name="Gardner M.J."/>
            <person name="Bishop R."/>
            <person name="Shah T."/>
            <person name="de Villiers E.P."/>
            <person name="Carlton J.M."/>
            <person name="Hall N."/>
            <person name="Ren Q."/>
            <person name="Paulsen I.T."/>
            <person name="Pain A."/>
            <person name="Berriman M."/>
            <person name="Wilson R.J.M."/>
            <person name="Sato S."/>
            <person name="Ralph S.A."/>
            <person name="Mann D.J."/>
            <person name="Xiong Z."/>
            <person name="Shallom S.J."/>
            <person name="Weidman J."/>
            <person name="Jiang L."/>
            <person name="Lynn J."/>
            <person name="Weaver B."/>
            <person name="Shoaibi A."/>
            <person name="Domingo A.R."/>
            <person name="Wasawo D."/>
            <person name="Crabtree J."/>
            <person name="Wortman J.R."/>
            <person name="Haas B."/>
            <person name="Angiuoli S.V."/>
            <person name="Creasy T.H."/>
            <person name="Lu C."/>
            <person name="Suh B."/>
            <person name="Silva J.C."/>
            <person name="Utterback T.R."/>
            <person name="Feldblyum T.V."/>
            <person name="Pertea M."/>
            <person name="Allen J."/>
            <person name="Nierman W.C."/>
            <person name="Taracha E.L.N."/>
            <person name="Salzberg S.L."/>
            <person name="White O.R."/>
            <person name="Fitzhugh H.A."/>
            <person name="Morzaria S."/>
            <person name="Venter J.C."/>
            <person name="Fraser C.M."/>
            <person name="Nene V."/>
        </authorList>
    </citation>
    <scope>NUCLEOTIDE SEQUENCE [LARGE SCALE GENOMIC DNA]</scope>
    <source>
        <strain evidence="2 3">Muguga</strain>
    </source>
</reference>
<evidence type="ECO:0000313" key="2">
    <source>
        <dbReference type="EMBL" id="EAN32010.1"/>
    </source>
</evidence>
<organism evidence="2 3">
    <name type="scientific">Theileria parva</name>
    <name type="common">East coast fever infection agent</name>
    <dbReference type="NCBI Taxonomy" id="5875"/>
    <lineage>
        <taxon>Eukaryota</taxon>
        <taxon>Sar</taxon>
        <taxon>Alveolata</taxon>
        <taxon>Apicomplexa</taxon>
        <taxon>Aconoidasida</taxon>
        <taxon>Piroplasmida</taxon>
        <taxon>Theileriidae</taxon>
        <taxon>Theileria</taxon>
    </lineage>
</organism>
<dbReference type="EMBL" id="AAGK01000004">
    <property type="protein sequence ID" value="EAN32010.1"/>
    <property type="molecule type" value="Genomic_DNA"/>
</dbReference>
<feature type="transmembrane region" description="Helical" evidence="1">
    <location>
        <begin position="312"/>
        <end position="332"/>
    </location>
</feature>
<dbReference type="AlphaFoldDB" id="Q4N1S2"/>
<comment type="caution">
    <text evidence="2">The sequence shown here is derived from an EMBL/GenBank/DDBJ whole genome shotgun (WGS) entry which is preliminary data.</text>
</comment>
<feature type="transmembrane region" description="Helical" evidence="1">
    <location>
        <begin position="348"/>
        <end position="371"/>
    </location>
</feature>
<keyword evidence="3" id="KW-1185">Reference proteome</keyword>
<dbReference type="OMA" id="RDKCHKI"/>
<dbReference type="eggNOG" id="ENOG502QX40">
    <property type="taxonomic scope" value="Eukaryota"/>
</dbReference>
<dbReference type="VEuPathDB" id="PiroplasmaDB:TpMuguga_04g00657"/>
<feature type="transmembrane region" description="Helical" evidence="1">
    <location>
        <begin position="244"/>
        <end position="269"/>
    </location>
</feature>
<protein>
    <submittedName>
        <fullName evidence="2">Uncharacterized protein</fullName>
    </submittedName>
</protein>
<feature type="transmembrane region" description="Helical" evidence="1">
    <location>
        <begin position="180"/>
        <end position="203"/>
    </location>
</feature>
<dbReference type="InParanoid" id="Q4N1S2"/>
<dbReference type="STRING" id="5875.Q4N1S2"/>
<dbReference type="KEGG" id="tpv:TP04_0657"/>